<evidence type="ECO:0000256" key="2">
    <source>
        <dbReference type="ARBA" id="ARBA00022692"/>
    </source>
</evidence>
<dbReference type="PROSITE" id="PS50801">
    <property type="entry name" value="STAS"/>
    <property type="match status" value="1"/>
</dbReference>
<proteinExistence type="predicted"/>
<dbReference type="Pfam" id="PF00916">
    <property type="entry name" value="Sulfate_transp"/>
    <property type="match status" value="1"/>
</dbReference>
<dbReference type="InterPro" id="IPR011547">
    <property type="entry name" value="SLC26A/SulP_dom"/>
</dbReference>
<keyword evidence="8" id="KW-1185">Reference proteome</keyword>
<feature type="transmembrane region" description="Helical" evidence="5">
    <location>
        <begin position="32"/>
        <end position="50"/>
    </location>
</feature>
<evidence type="ECO:0000256" key="5">
    <source>
        <dbReference type="SAM" id="Phobius"/>
    </source>
</evidence>
<dbReference type="OrthoDB" id="9769739at2"/>
<evidence type="ECO:0000313" key="7">
    <source>
        <dbReference type="EMBL" id="QEG36896.1"/>
    </source>
</evidence>
<evidence type="ECO:0000256" key="3">
    <source>
        <dbReference type="ARBA" id="ARBA00022989"/>
    </source>
</evidence>
<feature type="transmembrane region" description="Helical" evidence="5">
    <location>
        <begin position="291"/>
        <end position="308"/>
    </location>
</feature>
<dbReference type="EMBL" id="CP042913">
    <property type="protein sequence ID" value="QEG36896.1"/>
    <property type="molecule type" value="Genomic_DNA"/>
</dbReference>
<keyword evidence="4 5" id="KW-0472">Membrane</keyword>
<evidence type="ECO:0000313" key="8">
    <source>
        <dbReference type="Proteomes" id="UP000323917"/>
    </source>
</evidence>
<feature type="transmembrane region" description="Helical" evidence="5">
    <location>
        <begin position="369"/>
        <end position="401"/>
    </location>
</feature>
<name>A0A5B9QIP7_9BACT</name>
<dbReference type="GO" id="GO:0055085">
    <property type="term" value="P:transmembrane transport"/>
    <property type="evidence" value="ECO:0007669"/>
    <property type="project" value="InterPro"/>
</dbReference>
<evidence type="ECO:0000256" key="1">
    <source>
        <dbReference type="ARBA" id="ARBA00004141"/>
    </source>
</evidence>
<comment type="subcellular location">
    <subcellularLocation>
        <location evidence="1">Membrane</location>
        <topology evidence="1">Multi-pass membrane protein</topology>
    </subcellularLocation>
</comment>
<dbReference type="SUPFAM" id="SSF52091">
    <property type="entry name" value="SpoIIaa-like"/>
    <property type="match status" value="1"/>
</dbReference>
<dbReference type="InterPro" id="IPR002645">
    <property type="entry name" value="STAS_dom"/>
</dbReference>
<dbReference type="KEGG" id="bgok:Pr1d_42350"/>
<dbReference type="GO" id="GO:0016020">
    <property type="term" value="C:membrane"/>
    <property type="evidence" value="ECO:0007669"/>
    <property type="project" value="UniProtKB-SubCell"/>
</dbReference>
<feature type="transmembrane region" description="Helical" evidence="5">
    <location>
        <begin position="85"/>
        <end position="108"/>
    </location>
</feature>
<feature type="transmembrane region" description="Helical" evidence="5">
    <location>
        <begin position="142"/>
        <end position="162"/>
    </location>
</feature>
<sequence>MATNETASSPIPLEKPVGNADGFAKYIKYDMLSGFLVFLIALPLCLGISLACGYPAIAGIFTAIVGSILTTFISNSELTIKGPAAGLIVIAIGCVEGFGGDGAIGGFSQTDMTAYKMALAVGVVAAILQIIFGLLKAGVLGEFFPLSAVHGMLAAIGVIIIVKQLPVALGVQARGEPLEMIENIPQYFQDMNPEIALVGVCGVLIMFLWPLGQKAIAWLKSVPAALVVILATVPLGMYFDLMHAHTYSFHGHTYELGESFLVNMPDRVFGMFDYIATPDFSAFDSEHRGEAIKWVLMFFVIGSLESILSAKAVDIIDPWKRKTNMNCDILAVGVGNLCSSLVGGLPMISEIVRSKANIDNGARTRFADMWHGVFLLLCVALIPMWLHRIPLAALAAMLIYTGFRLTHPREFFHIYSIGKEQLLIFVSTLVGVLATDLLIGILIGIGVKLVIHLFNGVPIHSLMKPYLDIELESDNQAVVRARYSAVFSNWIIFRRQLVRLGITEKKNVTLDLSETKFVDHTVMEKLHDLQHDFENAGVRLELQGLDNHKPLSTHELAARKRIVKPVL</sequence>
<dbReference type="InterPro" id="IPR036513">
    <property type="entry name" value="STAS_dom_sf"/>
</dbReference>
<dbReference type="Gene3D" id="3.30.750.24">
    <property type="entry name" value="STAS domain"/>
    <property type="match status" value="1"/>
</dbReference>
<protein>
    <submittedName>
        <fullName evidence="7">Bicarbonate transporter BicA</fullName>
    </submittedName>
</protein>
<evidence type="ECO:0000259" key="6">
    <source>
        <dbReference type="PROSITE" id="PS50801"/>
    </source>
</evidence>
<dbReference type="Proteomes" id="UP000323917">
    <property type="component" value="Chromosome"/>
</dbReference>
<evidence type="ECO:0000256" key="4">
    <source>
        <dbReference type="ARBA" id="ARBA00023136"/>
    </source>
</evidence>
<feature type="domain" description="STAS" evidence="6">
    <location>
        <begin position="493"/>
        <end position="567"/>
    </location>
</feature>
<feature type="transmembrane region" description="Helical" evidence="5">
    <location>
        <begin position="56"/>
        <end position="73"/>
    </location>
</feature>
<gene>
    <name evidence="7" type="primary">bicA_2</name>
    <name evidence="7" type="ORF">Pr1d_42350</name>
</gene>
<accession>A0A5B9QIP7</accession>
<feature type="transmembrane region" description="Helical" evidence="5">
    <location>
        <begin position="218"/>
        <end position="239"/>
    </location>
</feature>
<feature type="transmembrane region" description="Helical" evidence="5">
    <location>
        <begin position="329"/>
        <end position="349"/>
    </location>
</feature>
<keyword evidence="3 5" id="KW-1133">Transmembrane helix</keyword>
<organism evidence="7 8">
    <name type="scientific">Bythopirellula goksoeyrii</name>
    <dbReference type="NCBI Taxonomy" id="1400387"/>
    <lineage>
        <taxon>Bacteria</taxon>
        <taxon>Pseudomonadati</taxon>
        <taxon>Planctomycetota</taxon>
        <taxon>Planctomycetia</taxon>
        <taxon>Pirellulales</taxon>
        <taxon>Lacipirellulaceae</taxon>
        <taxon>Bythopirellula</taxon>
    </lineage>
</organism>
<feature type="transmembrane region" description="Helical" evidence="5">
    <location>
        <begin position="422"/>
        <end position="445"/>
    </location>
</feature>
<keyword evidence="2 5" id="KW-0812">Transmembrane</keyword>
<feature type="transmembrane region" description="Helical" evidence="5">
    <location>
        <begin position="114"/>
        <end position="135"/>
    </location>
</feature>
<dbReference type="InterPro" id="IPR001902">
    <property type="entry name" value="SLC26A/SulP_fam"/>
</dbReference>
<reference evidence="7 8" key="1">
    <citation type="submission" date="2019-08" db="EMBL/GenBank/DDBJ databases">
        <title>Deep-cultivation of Planctomycetes and their phenomic and genomic characterization uncovers novel biology.</title>
        <authorList>
            <person name="Wiegand S."/>
            <person name="Jogler M."/>
            <person name="Boedeker C."/>
            <person name="Pinto D."/>
            <person name="Vollmers J."/>
            <person name="Rivas-Marin E."/>
            <person name="Kohn T."/>
            <person name="Peeters S.H."/>
            <person name="Heuer A."/>
            <person name="Rast P."/>
            <person name="Oberbeckmann S."/>
            <person name="Bunk B."/>
            <person name="Jeske O."/>
            <person name="Meyerdierks A."/>
            <person name="Storesund J.E."/>
            <person name="Kallscheuer N."/>
            <person name="Luecker S."/>
            <person name="Lage O.M."/>
            <person name="Pohl T."/>
            <person name="Merkel B.J."/>
            <person name="Hornburger P."/>
            <person name="Mueller R.-W."/>
            <person name="Bruemmer F."/>
            <person name="Labrenz M."/>
            <person name="Spormann A.M."/>
            <person name="Op den Camp H."/>
            <person name="Overmann J."/>
            <person name="Amann R."/>
            <person name="Jetten M.S.M."/>
            <person name="Mascher T."/>
            <person name="Medema M.H."/>
            <person name="Devos D.P."/>
            <person name="Kaster A.-K."/>
            <person name="Ovreas L."/>
            <person name="Rohde M."/>
            <person name="Galperin M.Y."/>
            <person name="Jogler C."/>
        </authorList>
    </citation>
    <scope>NUCLEOTIDE SEQUENCE [LARGE SCALE GENOMIC DNA]</scope>
    <source>
        <strain evidence="7 8">Pr1d</strain>
    </source>
</reference>
<dbReference type="AlphaFoldDB" id="A0A5B9QIP7"/>
<dbReference type="RefSeq" id="WP_148075193.1">
    <property type="nucleotide sequence ID" value="NZ_CP042913.1"/>
</dbReference>
<dbReference type="PANTHER" id="PTHR11814">
    <property type="entry name" value="SULFATE TRANSPORTER"/>
    <property type="match status" value="1"/>
</dbReference>
<feature type="transmembrane region" description="Helical" evidence="5">
    <location>
        <begin position="195"/>
        <end position="211"/>
    </location>
</feature>